<sequence length="346" mass="35239">MIYNMNSGPSTQYSNLLRRNTNAELQTRLATAEQELSTGVKSDIYKSLGVGASEALALNATLERDAAQIAANGLLGSRIDRMSSAISAIRAGVGPAMELALANSVADSGAADGIQVVARAALDALVNQANATHAGAALFAGAAGDARALTPWDAASDGGQTPRQAVAAITGGSIDSLADAEAKFAELDALFSGGGFDGLFYGGSGDGRQSVGIGDGERVSFGASASDPAFREVLQGLAMLVSVDPAGITDDAAYDAWVGTAASRIAEGMAGLLDRQTQLDAASAQVEASSARLKDREVVYSARVDALVGVDSYEAATSITALETQLQASYAVTARLSQLSFLNFMS</sequence>
<dbReference type="SUPFAM" id="SSF64518">
    <property type="entry name" value="Phase 1 flagellin"/>
    <property type="match status" value="1"/>
</dbReference>
<name>A0A8J2ZI58_9RHOB</name>
<keyword evidence="3" id="KW-1185">Reference proteome</keyword>
<reference evidence="2" key="1">
    <citation type="journal article" date="2014" name="Int. J. Syst. Evol. Microbiol.">
        <title>Complete genome sequence of Corynebacterium casei LMG S-19264T (=DSM 44701T), isolated from a smear-ripened cheese.</title>
        <authorList>
            <consortium name="US DOE Joint Genome Institute (JGI-PGF)"/>
            <person name="Walter F."/>
            <person name="Albersmeier A."/>
            <person name="Kalinowski J."/>
            <person name="Ruckert C."/>
        </authorList>
    </citation>
    <scope>NUCLEOTIDE SEQUENCE</scope>
    <source>
        <strain evidence="2">CGMCC 1.15762</strain>
    </source>
</reference>
<evidence type="ECO:0000313" key="2">
    <source>
        <dbReference type="EMBL" id="GGG67696.1"/>
    </source>
</evidence>
<dbReference type="RefSeq" id="WP_188789456.1">
    <property type="nucleotide sequence ID" value="NZ_BMJV01000002.1"/>
</dbReference>
<proteinExistence type="predicted"/>
<accession>A0A8J2ZI58</accession>
<keyword evidence="2" id="KW-0282">Flagellum</keyword>
<evidence type="ECO:0000313" key="3">
    <source>
        <dbReference type="Proteomes" id="UP000617145"/>
    </source>
</evidence>
<dbReference type="EMBL" id="BMJV01000002">
    <property type="protein sequence ID" value="GGG67696.1"/>
    <property type="molecule type" value="Genomic_DNA"/>
</dbReference>
<organism evidence="2 3">
    <name type="scientific">Salipiger pallidus</name>
    <dbReference type="NCBI Taxonomy" id="1775170"/>
    <lineage>
        <taxon>Bacteria</taxon>
        <taxon>Pseudomonadati</taxon>
        <taxon>Pseudomonadota</taxon>
        <taxon>Alphaproteobacteria</taxon>
        <taxon>Rhodobacterales</taxon>
        <taxon>Roseobacteraceae</taxon>
        <taxon>Salipiger</taxon>
    </lineage>
</organism>
<dbReference type="Proteomes" id="UP000617145">
    <property type="component" value="Unassembled WGS sequence"/>
</dbReference>
<comment type="caution">
    <text evidence="2">The sequence shown here is derived from an EMBL/GenBank/DDBJ whole genome shotgun (WGS) entry which is preliminary data.</text>
</comment>
<keyword evidence="2" id="KW-0966">Cell projection</keyword>
<evidence type="ECO:0000259" key="1">
    <source>
        <dbReference type="Pfam" id="PF00700"/>
    </source>
</evidence>
<dbReference type="AlphaFoldDB" id="A0A8J2ZI58"/>
<keyword evidence="2" id="KW-0969">Cilium</keyword>
<gene>
    <name evidence="2" type="ORF">GCM10011415_13460</name>
</gene>
<feature type="domain" description="Flagellin C-terminal" evidence="1">
    <location>
        <begin position="267"/>
        <end position="344"/>
    </location>
</feature>
<protein>
    <submittedName>
        <fullName evidence="2">Flagellin</fullName>
    </submittedName>
</protein>
<dbReference type="InterPro" id="IPR046358">
    <property type="entry name" value="Flagellin_C"/>
</dbReference>
<dbReference type="Pfam" id="PF00700">
    <property type="entry name" value="Flagellin_C"/>
    <property type="match status" value="1"/>
</dbReference>
<dbReference type="Gene3D" id="1.20.1330.10">
    <property type="entry name" value="f41 fragment of flagellin, N-terminal domain"/>
    <property type="match status" value="1"/>
</dbReference>
<reference evidence="2" key="2">
    <citation type="submission" date="2020-09" db="EMBL/GenBank/DDBJ databases">
        <authorList>
            <person name="Sun Q."/>
            <person name="Zhou Y."/>
        </authorList>
    </citation>
    <scope>NUCLEOTIDE SEQUENCE</scope>
    <source>
        <strain evidence="2">CGMCC 1.15762</strain>
    </source>
</reference>